<feature type="transmembrane region" description="Helical" evidence="12">
    <location>
        <begin position="206"/>
        <end position="228"/>
    </location>
</feature>
<keyword evidence="9" id="KW-0325">Glycoprotein</keyword>
<dbReference type="GO" id="GO:0008331">
    <property type="term" value="F:high voltage-gated calcium channel activity"/>
    <property type="evidence" value="ECO:0007669"/>
    <property type="project" value="TreeGrafter"/>
</dbReference>
<dbReference type="Gene3D" id="1.20.120.350">
    <property type="entry name" value="Voltage-gated potassium channels. Chain C"/>
    <property type="match status" value="1"/>
</dbReference>
<feature type="transmembrane region" description="Helical" evidence="12">
    <location>
        <begin position="133"/>
        <end position="155"/>
    </location>
</feature>
<keyword evidence="15" id="KW-1185">Reference proteome</keyword>
<dbReference type="OrthoDB" id="5297065at2"/>
<feature type="transmembrane region" description="Helical" evidence="12">
    <location>
        <begin position="72"/>
        <end position="89"/>
    </location>
</feature>
<keyword evidence="10" id="KW-0407">Ion channel</keyword>
<keyword evidence="4" id="KW-0106">Calcium</keyword>
<evidence type="ECO:0000256" key="12">
    <source>
        <dbReference type="SAM" id="Phobius"/>
    </source>
</evidence>
<keyword evidence="5" id="KW-0851">Voltage-gated channel</keyword>
<evidence type="ECO:0000256" key="7">
    <source>
        <dbReference type="ARBA" id="ARBA00023065"/>
    </source>
</evidence>
<accession>A0A2D0N5A8</accession>
<proteinExistence type="predicted"/>
<feature type="domain" description="Ion transport" evidence="13">
    <location>
        <begin position="12"/>
        <end position="231"/>
    </location>
</feature>
<comment type="subcellular location">
    <subcellularLocation>
        <location evidence="1">Membrane</location>
        <topology evidence="1">Multi-pass membrane protein</topology>
    </subcellularLocation>
</comment>
<evidence type="ECO:0000313" key="14">
    <source>
        <dbReference type="EMBL" id="PHN02953.1"/>
    </source>
</evidence>
<evidence type="ECO:0000256" key="3">
    <source>
        <dbReference type="ARBA" id="ARBA00022692"/>
    </source>
</evidence>
<keyword evidence="7" id="KW-0406">Ion transport</keyword>
<gene>
    <name evidence="14" type="ORF">CRP01_29550</name>
</gene>
<dbReference type="PANTHER" id="PTHR45628">
    <property type="entry name" value="VOLTAGE-DEPENDENT CALCIUM CHANNEL TYPE A SUBUNIT ALPHA-1"/>
    <property type="match status" value="1"/>
</dbReference>
<evidence type="ECO:0000256" key="1">
    <source>
        <dbReference type="ARBA" id="ARBA00004141"/>
    </source>
</evidence>
<protein>
    <recommendedName>
        <fullName evidence="13">Ion transport domain-containing protein</fullName>
    </recommendedName>
</protein>
<dbReference type="GO" id="GO:0098703">
    <property type="term" value="P:calcium ion import across plasma membrane"/>
    <property type="evidence" value="ECO:0007669"/>
    <property type="project" value="TreeGrafter"/>
</dbReference>
<evidence type="ECO:0000313" key="15">
    <source>
        <dbReference type="Proteomes" id="UP000223913"/>
    </source>
</evidence>
<keyword evidence="2" id="KW-0813">Transport</keyword>
<dbReference type="InterPro" id="IPR050599">
    <property type="entry name" value="VDCC_alpha-1_subunit"/>
</dbReference>
<dbReference type="AlphaFoldDB" id="A0A2D0N5A8"/>
<dbReference type="GO" id="GO:0005891">
    <property type="term" value="C:voltage-gated calcium channel complex"/>
    <property type="evidence" value="ECO:0007669"/>
    <property type="project" value="TreeGrafter"/>
</dbReference>
<dbReference type="EMBL" id="PDUD01000035">
    <property type="protein sequence ID" value="PHN02953.1"/>
    <property type="molecule type" value="Genomic_DNA"/>
</dbReference>
<evidence type="ECO:0000256" key="5">
    <source>
        <dbReference type="ARBA" id="ARBA00022882"/>
    </source>
</evidence>
<evidence type="ECO:0000256" key="2">
    <source>
        <dbReference type="ARBA" id="ARBA00022448"/>
    </source>
</evidence>
<evidence type="ECO:0000256" key="6">
    <source>
        <dbReference type="ARBA" id="ARBA00022989"/>
    </source>
</evidence>
<evidence type="ECO:0000256" key="10">
    <source>
        <dbReference type="ARBA" id="ARBA00023303"/>
    </source>
</evidence>
<comment type="caution">
    <text evidence="14">The sequence shown here is derived from an EMBL/GenBank/DDBJ whole genome shotgun (WGS) entry which is preliminary data.</text>
</comment>
<keyword evidence="6 12" id="KW-1133">Transmembrane helix</keyword>
<sequence length="260" mass="29865">MFKRFFLSERNVLTAIIINAIIICWMYFPQYRHHEWLEMVDHFFLIFFIVEAIVKIRVLGGKGYFGSKWNQFDFFIVLGSLPSLLTSFITVPNTSLLMILRLFRLIRLIRFIRFVPNLGQILAGLARAMRASVFVLLALVFLNFMLAIISCHFFAGVAPDFFGDPLVSAYSIFQMFTVEGWNEIPAVIAANAGEEVSPFLLGMMRFYFVLVVLLGGIFGMSLANAVFVDEMTMDNNKILEEKIDTLQEQILELKELLKNK</sequence>
<dbReference type="PANTHER" id="PTHR45628:SF7">
    <property type="entry name" value="VOLTAGE-DEPENDENT CALCIUM CHANNEL TYPE A SUBUNIT ALPHA-1"/>
    <property type="match status" value="1"/>
</dbReference>
<keyword evidence="3 12" id="KW-0812">Transmembrane</keyword>
<keyword evidence="8 12" id="KW-0472">Membrane</keyword>
<evidence type="ECO:0000259" key="13">
    <source>
        <dbReference type="Pfam" id="PF00520"/>
    </source>
</evidence>
<reference evidence="14 15" key="1">
    <citation type="submission" date="2017-10" db="EMBL/GenBank/DDBJ databases">
        <title>The draft genome sequence of Lewinella nigricans NBRC 102662.</title>
        <authorList>
            <person name="Wang K."/>
        </authorList>
    </citation>
    <scope>NUCLEOTIDE SEQUENCE [LARGE SCALE GENOMIC DNA]</scope>
    <source>
        <strain evidence="14 15">NBRC 102662</strain>
    </source>
</reference>
<evidence type="ECO:0000256" key="4">
    <source>
        <dbReference type="ARBA" id="ARBA00022837"/>
    </source>
</evidence>
<dbReference type="Proteomes" id="UP000223913">
    <property type="component" value="Unassembled WGS sequence"/>
</dbReference>
<name>A0A2D0N5A8_FLAN2</name>
<dbReference type="InterPro" id="IPR027359">
    <property type="entry name" value="Volt_channel_dom_sf"/>
</dbReference>
<feature type="coiled-coil region" evidence="11">
    <location>
        <begin position="229"/>
        <end position="259"/>
    </location>
</feature>
<feature type="transmembrane region" description="Helical" evidence="12">
    <location>
        <begin position="12"/>
        <end position="28"/>
    </location>
</feature>
<evidence type="ECO:0000256" key="9">
    <source>
        <dbReference type="ARBA" id="ARBA00023180"/>
    </source>
</evidence>
<dbReference type="SUPFAM" id="SSF81324">
    <property type="entry name" value="Voltage-gated potassium channels"/>
    <property type="match status" value="1"/>
</dbReference>
<organism evidence="14 15">
    <name type="scientific">Flavilitoribacter nigricans (strain ATCC 23147 / DSM 23189 / NBRC 102662 / NCIMB 1420 / SS-2)</name>
    <name type="common">Lewinella nigricans</name>
    <dbReference type="NCBI Taxonomy" id="1122177"/>
    <lineage>
        <taxon>Bacteria</taxon>
        <taxon>Pseudomonadati</taxon>
        <taxon>Bacteroidota</taxon>
        <taxon>Saprospiria</taxon>
        <taxon>Saprospirales</taxon>
        <taxon>Lewinellaceae</taxon>
        <taxon>Flavilitoribacter</taxon>
    </lineage>
</organism>
<dbReference type="Gene3D" id="1.10.287.70">
    <property type="match status" value="1"/>
</dbReference>
<dbReference type="InterPro" id="IPR005821">
    <property type="entry name" value="Ion_trans_dom"/>
</dbReference>
<keyword evidence="11" id="KW-0175">Coiled coil</keyword>
<feature type="transmembrane region" description="Helical" evidence="12">
    <location>
        <begin position="40"/>
        <end position="60"/>
    </location>
</feature>
<dbReference type="RefSeq" id="WP_099153668.1">
    <property type="nucleotide sequence ID" value="NZ_PDUD01000035.1"/>
</dbReference>
<evidence type="ECO:0000256" key="11">
    <source>
        <dbReference type="SAM" id="Coils"/>
    </source>
</evidence>
<evidence type="ECO:0000256" key="8">
    <source>
        <dbReference type="ARBA" id="ARBA00023136"/>
    </source>
</evidence>
<dbReference type="Pfam" id="PF00520">
    <property type="entry name" value="Ion_trans"/>
    <property type="match status" value="1"/>
</dbReference>